<organism evidence="1 2">
    <name type="scientific">Spirilliplanes yamanashiensis</name>
    <dbReference type="NCBI Taxonomy" id="42233"/>
    <lineage>
        <taxon>Bacteria</taxon>
        <taxon>Bacillati</taxon>
        <taxon>Actinomycetota</taxon>
        <taxon>Actinomycetes</taxon>
        <taxon>Micromonosporales</taxon>
        <taxon>Micromonosporaceae</taxon>
        <taxon>Spirilliplanes</taxon>
    </lineage>
</organism>
<dbReference type="Proteomes" id="UP000652013">
    <property type="component" value="Unassembled WGS sequence"/>
</dbReference>
<sequence length="730" mass="79427">MGEYLAYPAQMTQPRHGHGKALLAGLVTAAVCLALAGATATVPVPKPDTVIAGVRDLPAPPTASSWAPRPVVTDGLTAVATSGGGQFRLHTAGGDRTFLPGVNLGSTTPGHQPGELAITAEDYRDWFAAMGWLGVRVVRVYTIHPPAFYQELRDFNDDHPDRPIYLVQGVYLPDESYAAKGDLYDDGVTRAFSAELRDASAAVTGDLVRRPARGRAGGTWDADVTPWLAGWIVGVEWDPAGTAASDRKNRRQPQYAGAYFGATPDATPTERWLAARMDELAELEAGRDRGAPIAFVNWPTTDPLRHPDEPLSSEDLVGVDANHVVPTAAWPAGTFASYHAYPYYPDFQRHEPALQSYRHNGRPDPYAGYLAALKRHHGDTPVLITEFGVPSSIGSAHNAPLGRSQGDHAERDAMRIDAELLRLIRDVGLSAGFVFAWTDEWFKFTWNTVEHQDGERRQLWHDVLTNEQHFGLVALDAAGLPETGPSTVLADGDRWPVRAATAKVDEAFVTLRLRLASPRPAAVTVGLDVLPQLTGLPAPASGDTRADAALTFDLVNRTGQAYLRDELDPLPLDYVVPGTARGPAPQGWQRFQLIVNRDLTVPSTGRRLPLELLDAGVLRHGSWDPADPAADSRNLWRLDGDDLVVRVPWAFAGYADPSDHQVHLPGPVRWTDRTALNLARSPGIDLSASATGTDQPVGQVRWDRWQRVHYTSRLKQGADAFRDALVDTGR</sequence>
<evidence type="ECO:0000313" key="1">
    <source>
        <dbReference type="EMBL" id="GIJ04004.1"/>
    </source>
</evidence>
<name>A0A8J4DK59_9ACTN</name>
<evidence type="ECO:0000313" key="2">
    <source>
        <dbReference type="Proteomes" id="UP000652013"/>
    </source>
</evidence>
<dbReference type="EMBL" id="BOOY01000026">
    <property type="protein sequence ID" value="GIJ04004.1"/>
    <property type="molecule type" value="Genomic_DNA"/>
</dbReference>
<dbReference type="SUPFAM" id="SSF51445">
    <property type="entry name" value="(Trans)glycosidases"/>
    <property type="match status" value="1"/>
</dbReference>
<dbReference type="InterPro" id="IPR017853">
    <property type="entry name" value="GH"/>
</dbReference>
<reference evidence="1" key="1">
    <citation type="submission" date="2021-01" db="EMBL/GenBank/DDBJ databases">
        <title>Whole genome shotgun sequence of Spirilliplanes yamanashiensis NBRC 15828.</title>
        <authorList>
            <person name="Komaki H."/>
            <person name="Tamura T."/>
        </authorList>
    </citation>
    <scope>NUCLEOTIDE SEQUENCE</scope>
    <source>
        <strain evidence="1">NBRC 15828</strain>
    </source>
</reference>
<comment type="caution">
    <text evidence="1">The sequence shown here is derived from an EMBL/GenBank/DDBJ whole genome shotgun (WGS) entry which is preliminary data.</text>
</comment>
<dbReference type="AlphaFoldDB" id="A0A8J4DK59"/>
<gene>
    <name evidence="1" type="ORF">Sya03_33560</name>
</gene>
<keyword evidence="2" id="KW-1185">Reference proteome</keyword>
<accession>A0A8J4DK59</accession>
<dbReference type="RefSeq" id="WP_239107610.1">
    <property type="nucleotide sequence ID" value="NZ_BAAAGJ010000002.1"/>
</dbReference>
<proteinExistence type="predicted"/>
<protein>
    <submittedName>
        <fullName evidence="1">Uncharacterized protein</fullName>
    </submittedName>
</protein>
<dbReference type="Gene3D" id="3.20.20.80">
    <property type="entry name" value="Glycosidases"/>
    <property type="match status" value="1"/>
</dbReference>